<dbReference type="EMBL" id="AP027080">
    <property type="protein sequence ID" value="BDU74675.1"/>
    <property type="molecule type" value="Genomic_DNA"/>
</dbReference>
<feature type="domain" description="Thioredoxin" evidence="2">
    <location>
        <begin position="32"/>
        <end position="183"/>
    </location>
</feature>
<feature type="signal peptide" evidence="1">
    <location>
        <begin position="1"/>
        <end position="24"/>
    </location>
</feature>
<dbReference type="InterPro" id="IPR050553">
    <property type="entry name" value="Thioredoxin_ResA/DsbE_sf"/>
</dbReference>
<dbReference type="Pfam" id="PF00578">
    <property type="entry name" value="AhpC-TSA"/>
    <property type="match status" value="1"/>
</dbReference>
<protein>
    <submittedName>
        <fullName evidence="3">Alkyl hydroperoxide reductase</fullName>
    </submittedName>
</protein>
<dbReference type="AlphaFoldDB" id="A0AA48KB34"/>
<evidence type="ECO:0000259" key="2">
    <source>
        <dbReference type="PROSITE" id="PS51352"/>
    </source>
</evidence>
<dbReference type="RefSeq" id="WP_316413350.1">
    <property type="nucleotide sequence ID" value="NZ_AP027080.1"/>
</dbReference>
<dbReference type="GO" id="GO:0016209">
    <property type="term" value="F:antioxidant activity"/>
    <property type="evidence" value="ECO:0007669"/>
    <property type="project" value="InterPro"/>
</dbReference>
<dbReference type="PROSITE" id="PS51352">
    <property type="entry name" value="THIOREDOXIN_2"/>
    <property type="match status" value="1"/>
</dbReference>
<keyword evidence="1" id="KW-0732">Signal</keyword>
<dbReference type="InterPro" id="IPR013766">
    <property type="entry name" value="Thioredoxin_domain"/>
</dbReference>
<dbReference type="GO" id="GO:0016491">
    <property type="term" value="F:oxidoreductase activity"/>
    <property type="evidence" value="ECO:0007669"/>
    <property type="project" value="InterPro"/>
</dbReference>
<gene>
    <name evidence="3" type="ORF">METEAL_38490</name>
</gene>
<organism evidence="3 4">
    <name type="scientific">Mesoterricola silvestris</name>
    <dbReference type="NCBI Taxonomy" id="2927979"/>
    <lineage>
        <taxon>Bacteria</taxon>
        <taxon>Pseudomonadati</taxon>
        <taxon>Acidobacteriota</taxon>
        <taxon>Holophagae</taxon>
        <taxon>Holophagales</taxon>
        <taxon>Holophagaceae</taxon>
        <taxon>Mesoterricola</taxon>
    </lineage>
</organism>
<dbReference type="PANTHER" id="PTHR42852">
    <property type="entry name" value="THIOL:DISULFIDE INTERCHANGE PROTEIN DSBE"/>
    <property type="match status" value="1"/>
</dbReference>
<reference evidence="4" key="1">
    <citation type="journal article" date="2023" name="Int. J. Syst. Evol. Microbiol.">
        <title>Mesoterricola silvestris gen. nov., sp. nov., Mesoterricola sediminis sp. nov., Geothrix oryzae sp. nov., Geothrix edaphica sp. nov., Geothrix rubra sp. nov., and Geothrix limicola sp. nov., six novel members of Acidobacteriota isolated from soils.</title>
        <authorList>
            <person name="Itoh H."/>
            <person name="Sugisawa Y."/>
            <person name="Mise K."/>
            <person name="Xu Z."/>
            <person name="Kuniyasu M."/>
            <person name="Ushijima N."/>
            <person name="Kawano K."/>
            <person name="Kobayashi E."/>
            <person name="Shiratori Y."/>
            <person name="Masuda Y."/>
            <person name="Senoo K."/>
        </authorList>
    </citation>
    <scope>NUCLEOTIDE SEQUENCE [LARGE SCALE GENOMIC DNA]</scope>
    <source>
        <strain evidence="4">W79</strain>
    </source>
</reference>
<evidence type="ECO:0000313" key="4">
    <source>
        <dbReference type="Proteomes" id="UP001238179"/>
    </source>
</evidence>
<dbReference type="InterPro" id="IPR000866">
    <property type="entry name" value="AhpC/TSA"/>
</dbReference>
<feature type="chain" id="PRO_5041236261" evidence="1">
    <location>
        <begin position="25"/>
        <end position="376"/>
    </location>
</feature>
<dbReference type="KEGG" id="msil:METEAL_38490"/>
<proteinExistence type="predicted"/>
<evidence type="ECO:0000313" key="3">
    <source>
        <dbReference type="EMBL" id="BDU74675.1"/>
    </source>
</evidence>
<evidence type="ECO:0000256" key="1">
    <source>
        <dbReference type="SAM" id="SignalP"/>
    </source>
</evidence>
<dbReference type="CDD" id="cd02966">
    <property type="entry name" value="TlpA_like_family"/>
    <property type="match status" value="1"/>
</dbReference>
<dbReference type="PANTHER" id="PTHR42852:SF13">
    <property type="entry name" value="PROTEIN DIPZ"/>
    <property type="match status" value="1"/>
</dbReference>
<sequence>MKTHALLVGIRALALSVAATLCHAQFNSNPTLRIGDPAPPITAQAWVRGKPLARFEPGRVYVVDFWATWCGGCIMAFPHISGIARKYEDKVRFISVDSYEDLGENKGKDLAAAVRKFLQTPNGKRLTFDVAVDGAANTMYQAWIKPLRRNGFPTTFIIDQEGRIAWVDVNLDHLEWALDHVLAGTWDRNKAAQVMQERDAVETIMFKMFSGTEAERAATCRSMLAASEAFEKRFPDRKDAVAFYKFMALLEIDRDKVPAILEQMAADPLSRYINLTDAAGLTLQKEGLSKATYAAVAKVLERSLRNEYFAPNTGGSASQIHRSMADAYAKAGQPGKAVEAIGKAIAKAREEKAPADRLDALNQDLRNYTSQVSASH</sequence>
<dbReference type="SUPFAM" id="SSF52833">
    <property type="entry name" value="Thioredoxin-like"/>
    <property type="match status" value="1"/>
</dbReference>
<dbReference type="Gene3D" id="3.40.30.10">
    <property type="entry name" value="Glutaredoxin"/>
    <property type="match status" value="1"/>
</dbReference>
<dbReference type="Proteomes" id="UP001238179">
    <property type="component" value="Chromosome"/>
</dbReference>
<dbReference type="InterPro" id="IPR036249">
    <property type="entry name" value="Thioredoxin-like_sf"/>
</dbReference>
<accession>A0AA48KB34</accession>
<keyword evidence="4" id="KW-1185">Reference proteome</keyword>
<name>A0AA48KB34_9BACT</name>